<name>A0A8W7PVF2_ANOCL</name>
<organism evidence="2">
    <name type="scientific">Anopheles coluzzii</name>
    <name type="common">African malaria mosquito</name>
    <dbReference type="NCBI Taxonomy" id="1518534"/>
    <lineage>
        <taxon>Eukaryota</taxon>
        <taxon>Metazoa</taxon>
        <taxon>Ecdysozoa</taxon>
        <taxon>Arthropoda</taxon>
        <taxon>Hexapoda</taxon>
        <taxon>Insecta</taxon>
        <taxon>Pterygota</taxon>
        <taxon>Neoptera</taxon>
        <taxon>Endopterygota</taxon>
        <taxon>Diptera</taxon>
        <taxon>Nematocera</taxon>
        <taxon>Culicoidea</taxon>
        <taxon>Culicidae</taxon>
        <taxon>Anophelinae</taxon>
        <taxon>Anopheles</taxon>
    </lineage>
</organism>
<dbReference type="EnsemblMetazoa" id="ACOM038594-RA">
    <property type="protein sequence ID" value="ACOM038594-PA.1"/>
    <property type="gene ID" value="ACOM038594"/>
</dbReference>
<sequence length="283" mass="31900">MMMMMMAVIVASSHKDKPGSIDKPGSGRRCPICRSARTTSHEDNKPRTDGAFSTAGPLGRREPQRPPGQAVASRLREAAYVGWAVTTERASERASQRCWPEREREQKKTGPHGVLVLLLLLLDTFDIGARFYWTERWEIKSRNKFTTKGSLRPAKCLKRFAYRHILFLVASGAPISSPAVPFVDRRTIAVARTRLRRDVPAHRPAGSSSISSYPTYHKEKGLLLLWTNGQEVQGQQRAFRWGCIWLPFTNAGGVVSCRREQDTEELHCTKLALPTARWRCGGW</sequence>
<accession>A0A8W7PVF2</accession>
<reference evidence="2" key="1">
    <citation type="submission" date="2022-08" db="UniProtKB">
        <authorList>
            <consortium name="EnsemblMetazoa"/>
        </authorList>
    </citation>
    <scope>IDENTIFICATION</scope>
</reference>
<feature type="region of interest" description="Disordered" evidence="1">
    <location>
        <begin position="13"/>
        <end position="70"/>
    </location>
</feature>
<evidence type="ECO:0000256" key="1">
    <source>
        <dbReference type="SAM" id="MobiDB-lite"/>
    </source>
</evidence>
<dbReference type="AlphaFoldDB" id="A0A8W7PVF2"/>
<dbReference type="Proteomes" id="UP000075882">
    <property type="component" value="Unassembled WGS sequence"/>
</dbReference>
<evidence type="ECO:0000313" key="2">
    <source>
        <dbReference type="EnsemblMetazoa" id="ACOM038594-PA.1"/>
    </source>
</evidence>
<feature type="compositionally biased region" description="Basic and acidic residues" evidence="1">
    <location>
        <begin position="39"/>
        <end position="48"/>
    </location>
</feature>
<proteinExistence type="predicted"/>
<protein>
    <submittedName>
        <fullName evidence="2">Uncharacterized protein</fullName>
    </submittedName>
</protein>